<proteinExistence type="predicted"/>
<organism evidence="7 8">
    <name type="scientific">Exophiala bonariae</name>
    <dbReference type="NCBI Taxonomy" id="1690606"/>
    <lineage>
        <taxon>Eukaryota</taxon>
        <taxon>Fungi</taxon>
        <taxon>Dikarya</taxon>
        <taxon>Ascomycota</taxon>
        <taxon>Pezizomycotina</taxon>
        <taxon>Eurotiomycetes</taxon>
        <taxon>Chaetothyriomycetidae</taxon>
        <taxon>Chaetothyriales</taxon>
        <taxon>Herpotrichiellaceae</taxon>
        <taxon>Exophiala</taxon>
    </lineage>
</organism>
<dbReference type="RefSeq" id="XP_064699882.1">
    <property type="nucleotide sequence ID" value="XM_064855463.1"/>
</dbReference>
<evidence type="ECO:0000259" key="6">
    <source>
        <dbReference type="SMART" id="SM00906"/>
    </source>
</evidence>
<dbReference type="EMBL" id="JAVRRD010000061">
    <property type="protein sequence ID" value="KAK5043494.1"/>
    <property type="molecule type" value="Genomic_DNA"/>
</dbReference>
<dbReference type="InterPro" id="IPR051127">
    <property type="entry name" value="Fungal_SecMet_Regulators"/>
</dbReference>
<evidence type="ECO:0000256" key="2">
    <source>
        <dbReference type="ARBA" id="ARBA00023125"/>
    </source>
</evidence>
<keyword evidence="1" id="KW-0805">Transcription regulation</keyword>
<accession>A0AAV9MRL3</accession>
<evidence type="ECO:0000313" key="7">
    <source>
        <dbReference type="EMBL" id="KAK5043494.1"/>
    </source>
</evidence>
<dbReference type="InterPro" id="IPR007219">
    <property type="entry name" value="XnlR_reg_dom"/>
</dbReference>
<comment type="caution">
    <text evidence="7">The sequence shown here is derived from an EMBL/GenBank/DDBJ whole genome shotgun (WGS) entry which is preliminary data.</text>
</comment>
<keyword evidence="4" id="KW-0539">Nucleus</keyword>
<feature type="region of interest" description="Disordered" evidence="5">
    <location>
        <begin position="19"/>
        <end position="47"/>
    </location>
</feature>
<name>A0AAV9MRL3_9EURO</name>
<evidence type="ECO:0000256" key="1">
    <source>
        <dbReference type="ARBA" id="ARBA00023015"/>
    </source>
</evidence>
<evidence type="ECO:0000256" key="5">
    <source>
        <dbReference type="SAM" id="MobiDB-lite"/>
    </source>
</evidence>
<dbReference type="AlphaFoldDB" id="A0AAV9MRL3"/>
<protein>
    <recommendedName>
        <fullName evidence="6">Xylanolytic transcriptional activator regulatory domain-containing protein</fullName>
    </recommendedName>
</protein>
<dbReference type="Proteomes" id="UP001358417">
    <property type="component" value="Unassembled WGS sequence"/>
</dbReference>
<dbReference type="PANTHER" id="PTHR47424">
    <property type="entry name" value="REGULATORY PROTEIN GAL4"/>
    <property type="match status" value="1"/>
</dbReference>
<evidence type="ECO:0000256" key="4">
    <source>
        <dbReference type="ARBA" id="ARBA00023242"/>
    </source>
</evidence>
<feature type="domain" description="Xylanolytic transcriptional activator regulatory" evidence="6">
    <location>
        <begin position="196"/>
        <end position="267"/>
    </location>
</feature>
<dbReference type="GO" id="GO:0000981">
    <property type="term" value="F:DNA-binding transcription factor activity, RNA polymerase II-specific"/>
    <property type="evidence" value="ECO:0007669"/>
    <property type="project" value="TreeGrafter"/>
</dbReference>
<evidence type="ECO:0000256" key="3">
    <source>
        <dbReference type="ARBA" id="ARBA00023163"/>
    </source>
</evidence>
<dbReference type="GO" id="GO:0000435">
    <property type="term" value="P:positive regulation of transcription from RNA polymerase II promoter by galactose"/>
    <property type="evidence" value="ECO:0007669"/>
    <property type="project" value="TreeGrafter"/>
</dbReference>
<dbReference type="GeneID" id="89980085"/>
<dbReference type="GO" id="GO:0008270">
    <property type="term" value="F:zinc ion binding"/>
    <property type="evidence" value="ECO:0007669"/>
    <property type="project" value="InterPro"/>
</dbReference>
<dbReference type="CDD" id="cd12148">
    <property type="entry name" value="fungal_TF_MHR"/>
    <property type="match status" value="1"/>
</dbReference>
<keyword evidence="8" id="KW-1185">Reference proteome</keyword>
<dbReference type="GO" id="GO:0000978">
    <property type="term" value="F:RNA polymerase II cis-regulatory region sequence-specific DNA binding"/>
    <property type="evidence" value="ECO:0007669"/>
    <property type="project" value="TreeGrafter"/>
</dbReference>
<evidence type="ECO:0000313" key="8">
    <source>
        <dbReference type="Proteomes" id="UP001358417"/>
    </source>
</evidence>
<keyword evidence="2" id="KW-0238">DNA-binding</keyword>
<gene>
    <name evidence="7" type="ORF">LTR84_011936</name>
</gene>
<dbReference type="Pfam" id="PF04082">
    <property type="entry name" value="Fungal_trans"/>
    <property type="match status" value="1"/>
</dbReference>
<sequence length="628" mass="70834">MSETSNFVIANSLARRLQRRLHNSDQSSRSREEGQVQVEGQGSGDNGLGLQTMLDAYDFIMPHNTAVRRYRTLQRHVADGHLTNFFNTIHIYFPIFETSRFRATYSRLAELFGSNLLFTSPRENQVQQQSLCLVYAVLALGALYADDEDSSSWACWYFAEAQELLGRLFDAVSLELVQAAMFMGAYAQHTLKPSLAYTLAGTATRMAFSIGLNVDSNLTSHDWDAEEGRRTWWMIYIQEVELSLDSGRPMSISKRDVIVDLPREHAVAGTTSDSNQPYQPLAEFVPVLAGVAQITRDILKFVARFGSANGEKRSSVFQIPSYDDRLKRWKQSLPAWLAFHGEDPARHSYTASSWISRQRSSLLVRESKIAQQPSCKTSDNTVDYNLALIVLHRLSFMESDSQAAGRLVMESRSTCVQAAQTIILHIHGLFETAPWLKRWRYYCYYCLQATLVLLTKVIDEPMAKETEEIVQVCELSVSIFGQIDLKAAKRCAGIVAGLIARWRRHRHAGETSLEDSWVTLNSNQKATQPPPTMEKSVPIQISEPECLTLSTDLASAAQQELARMNDRASPHSMSPDAFNTHVEGTRLDPMPESEDVNFPFTDDLWTYFADTATQPRSFESWMDILTAS</sequence>
<dbReference type="SMART" id="SM00906">
    <property type="entry name" value="Fungal_trans"/>
    <property type="match status" value="1"/>
</dbReference>
<dbReference type="GO" id="GO:0006351">
    <property type="term" value="P:DNA-templated transcription"/>
    <property type="evidence" value="ECO:0007669"/>
    <property type="project" value="InterPro"/>
</dbReference>
<dbReference type="PANTHER" id="PTHR47424:SF3">
    <property type="entry name" value="REGULATORY PROTEIN GAL4"/>
    <property type="match status" value="1"/>
</dbReference>
<reference evidence="7 8" key="1">
    <citation type="submission" date="2023-08" db="EMBL/GenBank/DDBJ databases">
        <title>Black Yeasts Isolated from many extreme environments.</title>
        <authorList>
            <person name="Coleine C."/>
            <person name="Stajich J.E."/>
            <person name="Selbmann L."/>
        </authorList>
    </citation>
    <scope>NUCLEOTIDE SEQUENCE [LARGE SCALE GENOMIC DNA]</scope>
    <source>
        <strain evidence="7 8">CCFEE 5792</strain>
    </source>
</reference>
<dbReference type="GO" id="GO:0005634">
    <property type="term" value="C:nucleus"/>
    <property type="evidence" value="ECO:0007669"/>
    <property type="project" value="TreeGrafter"/>
</dbReference>
<keyword evidence="3" id="KW-0804">Transcription</keyword>